<dbReference type="PRINTS" id="PR00080">
    <property type="entry name" value="SDRFAMILY"/>
</dbReference>
<evidence type="ECO:0000313" key="5">
    <source>
        <dbReference type="Proteomes" id="UP000271137"/>
    </source>
</evidence>
<evidence type="ECO:0000313" key="4">
    <source>
        <dbReference type="EMBL" id="RSZ44458.1"/>
    </source>
</evidence>
<dbReference type="PRINTS" id="PR00081">
    <property type="entry name" value="GDHRDH"/>
</dbReference>
<dbReference type="InterPro" id="IPR036291">
    <property type="entry name" value="NAD(P)-bd_dom_sf"/>
</dbReference>
<comment type="caution">
    <text evidence="3">The sequence shown here is derived from an EMBL/GenBank/DDBJ whole genome shotgun (WGS) entry which is preliminary data.</text>
</comment>
<dbReference type="GO" id="GO:0016616">
    <property type="term" value="F:oxidoreductase activity, acting on the CH-OH group of donors, NAD or NADP as acceptor"/>
    <property type="evidence" value="ECO:0007669"/>
    <property type="project" value="TreeGrafter"/>
</dbReference>
<dbReference type="Proteomes" id="UP000271590">
    <property type="component" value="Unassembled WGS sequence"/>
</dbReference>
<dbReference type="PANTHER" id="PTHR42760">
    <property type="entry name" value="SHORT-CHAIN DEHYDROGENASES/REDUCTASES FAMILY MEMBER"/>
    <property type="match status" value="1"/>
</dbReference>
<protein>
    <submittedName>
        <fullName evidence="3">SDR family oxidoreductase</fullName>
    </submittedName>
</protein>
<sequence>MSDAALLPLLQGRVALVTGASRPRGIGLATARLFARHGARVALLDLDEDQAQAAARSIGPAHLGIGCDVRDAGACASAVARALQWAGRIDVLVNNAAITQKRGVLEVTAEDFEQVVSIALRGTLQMAQCVIPTMVEQRSGSIICISSMSAQQGGGVFGGSHYCAAKAGVLGFMRAIAKELGPQGVRANAVTPGLIMTDFSRGANSDDNKHALGKTFPLGRVGQPEDIAGACLYLASDLSSFMTGATLDVNGGAYMR</sequence>
<reference evidence="4 5" key="2">
    <citation type="submission" date="2018-12" db="EMBL/GenBank/DDBJ databases">
        <title>The genome sequences of strain 502.</title>
        <authorList>
            <person name="Gao J."/>
            <person name="Sun J."/>
        </authorList>
    </citation>
    <scope>NUCLEOTIDE SEQUENCE [LARGE SCALE GENOMIC DNA]</scope>
    <source>
        <strain evidence="4 5">502</strain>
    </source>
</reference>
<dbReference type="InterPro" id="IPR020904">
    <property type="entry name" value="Sc_DH/Rdtase_CS"/>
</dbReference>
<keyword evidence="5" id="KW-1185">Reference proteome</keyword>
<comment type="similarity">
    <text evidence="1">Belongs to the short-chain dehydrogenases/reductases (SDR) family.</text>
</comment>
<dbReference type="Gene3D" id="3.40.50.720">
    <property type="entry name" value="NAD(P)-binding Rossmann-like Domain"/>
    <property type="match status" value="1"/>
</dbReference>
<dbReference type="RefSeq" id="WP_124956817.1">
    <property type="nucleotide sequence ID" value="NZ_RQXU01000002.1"/>
</dbReference>
<dbReference type="FunFam" id="3.40.50.720:FF:000084">
    <property type="entry name" value="Short-chain dehydrogenase reductase"/>
    <property type="match status" value="1"/>
</dbReference>
<dbReference type="PROSITE" id="PS00061">
    <property type="entry name" value="ADH_SHORT"/>
    <property type="match status" value="1"/>
</dbReference>
<evidence type="ECO:0000313" key="3">
    <source>
        <dbReference type="EMBL" id="RRH91192.1"/>
    </source>
</evidence>
<dbReference type="InterPro" id="IPR002347">
    <property type="entry name" value="SDR_fam"/>
</dbReference>
<dbReference type="Proteomes" id="UP000271137">
    <property type="component" value="Unassembled WGS sequence"/>
</dbReference>
<gene>
    <name evidence="3" type="ORF">EH244_02930</name>
    <name evidence="4" type="ORF">EJO66_00365</name>
</gene>
<evidence type="ECO:0000313" key="6">
    <source>
        <dbReference type="Proteomes" id="UP000271590"/>
    </source>
</evidence>
<dbReference type="SMART" id="SM00822">
    <property type="entry name" value="PKS_KR"/>
    <property type="match status" value="1"/>
</dbReference>
<dbReference type="Pfam" id="PF13561">
    <property type="entry name" value="adh_short_C2"/>
    <property type="match status" value="1"/>
</dbReference>
<dbReference type="SUPFAM" id="SSF51735">
    <property type="entry name" value="NAD(P)-binding Rossmann-fold domains"/>
    <property type="match status" value="1"/>
</dbReference>
<accession>A0A3P3EZ60</accession>
<evidence type="ECO:0000259" key="2">
    <source>
        <dbReference type="SMART" id="SM00822"/>
    </source>
</evidence>
<dbReference type="EMBL" id="RQXU01000002">
    <property type="protein sequence ID" value="RRH91192.1"/>
    <property type="molecule type" value="Genomic_DNA"/>
</dbReference>
<dbReference type="NCBIfam" id="NF005559">
    <property type="entry name" value="PRK07231.1"/>
    <property type="match status" value="1"/>
</dbReference>
<feature type="domain" description="Ketoreductase" evidence="2">
    <location>
        <begin position="13"/>
        <end position="198"/>
    </location>
</feature>
<reference evidence="3 6" key="1">
    <citation type="submission" date="2018-11" db="EMBL/GenBank/DDBJ databases">
        <title>The genome of Variovorax sp T529.</title>
        <authorList>
            <person name="Gao J."/>
        </authorList>
    </citation>
    <scope>NUCLEOTIDE SEQUENCE [LARGE SCALE GENOMIC DNA]</scope>
    <source>
        <strain evidence="3 6">T529</strain>
    </source>
</reference>
<name>A0A3P3EZ60_9BURK</name>
<proteinExistence type="inferred from homology"/>
<organism evidence="3 6">
    <name type="scientific">Variovorax beijingensis</name>
    <dbReference type="NCBI Taxonomy" id="2496117"/>
    <lineage>
        <taxon>Bacteria</taxon>
        <taxon>Pseudomonadati</taxon>
        <taxon>Pseudomonadota</taxon>
        <taxon>Betaproteobacteria</taxon>
        <taxon>Burkholderiales</taxon>
        <taxon>Comamonadaceae</taxon>
        <taxon>Variovorax</taxon>
    </lineage>
</organism>
<dbReference type="EMBL" id="RXFQ01000001">
    <property type="protein sequence ID" value="RSZ44458.1"/>
    <property type="molecule type" value="Genomic_DNA"/>
</dbReference>
<dbReference type="AlphaFoldDB" id="A0A3P3EZ60"/>
<evidence type="ECO:0000256" key="1">
    <source>
        <dbReference type="ARBA" id="ARBA00006484"/>
    </source>
</evidence>
<dbReference type="InterPro" id="IPR057326">
    <property type="entry name" value="KR_dom"/>
</dbReference>
<dbReference type="GO" id="GO:0030497">
    <property type="term" value="P:fatty acid elongation"/>
    <property type="evidence" value="ECO:0007669"/>
    <property type="project" value="TreeGrafter"/>
</dbReference>
<dbReference type="PANTHER" id="PTHR42760:SF135">
    <property type="entry name" value="BLL7886 PROTEIN"/>
    <property type="match status" value="1"/>
</dbReference>